<dbReference type="InterPro" id="IPR008949">
    <property type="entry name" value="Isoprenoid_synthase_dom_sf"/>
</dbReference>
<evidence type="ECO:0000256" key="4">
    <source>
        <dbReference type="ARBA" id="ARBA00023239"/>
    </source>
</evidence>
<keyword evidence="5" id="KW-0511">Multifunctional enzyme</keyword>
<dbReference type="InterPro" id="IPR033749">
    <property type="entry name" value="Polyprenyl_synt_CS"/>
</dbReference>
<dbReference type="Proteomes" id="UP001201262">
    <property type="component" value="Unassembled WGS sequence"/>
</dbReference>
<gene>
    <name evidence="8" type="ORF">BGW36DRAFT_393040</name>
</gene>
<evidence type="ECO:0000256" key="2">
    <source>
        <dbReference type="ARBA" id="ARBA00022723"/>
    </source>
</evidence>
<evidence type="ECO:0000313" key="8">
    <source>
        <dbReference type="EMBL" id="KAH8705417.1"/>
    </source>
</evidence>
<name>A0AAD4Q6K1_9EURO</name>
<keyword evidence="3" id="KW-0460">Magnesium</keyword>
<dbReference type="SUPFAM" id="SSF48576">
    <property type="entry name" value="Terpenoid synthases"/>
    <property type="match status" value="2"/>
</dbReference>
<proteinExistence type="inferred from homology"/>
<dbReference type="GO" id="GO:0046165">
    <property type="term" value="P:alcohol biosynthetic process"/>
    <property type="evidence" value="ECO:0007669"/>
    <property type="project" value="UniProtKB-ARBA"/>
</dbReference>
<dbReference type="Pfam" id="PF19086">
    <property type="entry name" value="Terpene_syn_C_2"/>
    <property type="match status" value="1"/>
</dbReference>
<evidence type="ECO:0000256" key="7">
    <source>
        <dbReference type="ARBA" id="ARBA00038372"/>
    </source>
</evidence>
<dbReference type="GO" id="GO:0046872">
    <property type="term" value="F:metal ion binding"/>
    <property type="evidence" value="ECO:0007669"/>
    <property type="project" value="UniProtKB-KW"/>
</dbReference>
<dbReference type="Pfam" id="PF00348">
    <property type="entry name" value="polyprenyl_synt"/>
    <property type="match status" value="1"/>
</dbReference>
<dbReference type="RefSeq" id="XP_046078038.1">
    <property type="nucleotide sequence ID" value="XM_046217769.1"/>
</dbReference>
<dbReference type="GO" id="GO:0008299">
    <property type="term" value="P:isoprenoid biosynthetic process"/>
    <property type="evidence" value="ECO:0007669"/>
    <property type="project" value="InterPro"/>
</dbReference>
<organism evidence="8 9">
    <name type="scientific">Talaromyces proteolyticus</name>
    <dbReference type="NCBI Taxonomy" id="1131652"/>
    <lineage>
        <taxon>Eukaryota</taxon>
        <taxon>Fungi</taxon>
        <taxon>Dikarya</taxon>
        <taxon>Ascomycota</taxon>
        <taxon>Pezizomycotina</taxon>
        <taxon>Eurotiomycetes</taxon>
        <taxon>Eurotiomycetidae</taxon>
        <taxon>Eurotiales</taxon>
        <taxon>Trichocomaceae</taxon>
        <taxon>Talaromyces</taxon>
        <taxon>Talaromyces sect. Bacilispori</taxon>
    </lineage>
</organism>
<keyword evidence="2" id="KW-0479">Metal-binding</keyword>
<reference evidence="8" key="1">
    <citation type="submission" date="2021-12" db="EMBL/GenBank/DDBJ databases">
        <title>Convergent genome expansion in fungi linked to evolution of root-endophyte symbiosis.</title>
        <authorList>
            <consortium name="DOE Joint Genome Institute"/>
            <person name="Ke Y.-H."/>
            <person name="Bonito G."/>
            <person name="Liao H.-L."/>
            <person name="Looney B."/>
            <person name="Rojas-Flechas A."/>
            <person name="Nash J."/>
            <person name="Hameed K."/>
            <person name="Schadt C."/>
            <person name="Martin F."/>
            <person name="Crous P.W."/>
            <person name="Miettinen O."/>
            <person name="Magnuson J.K."/>
            <person name="Labbe J."/>
            <person name="Jacobson D."/>
            <person name="Doktycz M.J."/>
            <person name="Veneault-Fourrey C."/>
            <person name="Kuo A."/>
            <person name="Mondo S."/>
            <person name="Calhoun S."/>
            <person name="Riley R."/>
            <person name="Ohm R."/>
            <person name="LaButti K."/>
            <person name="Andreopoulos B."/>
            <person name="Pangilinan J."/>
            <person name="Nolan M."/>
            <person name="Tritt A."/>
            <person name="Clum A."/>
            <person name="Lipzen A."/>
            <person name="Daum C."/>
            <person name="Barry K."/>
            <person name="Grigoriev I.V."/>
            <person name="Vilgalys R."/>
        </authorList>
    </citation>
    <scope>NUCLEOTIDE SEQUENCE</scope>
    <source>
        <strain evidence="8">PMI_201</strain>
    </source>
</reference>
<sequence length="540" mass="60641">MPQATSVLEPSLGVKHFASEVISTFASKQGVEGQVLISKCLKGWIEPSALAPETEPTSFEESVAHRILDVGTIALRGILEFSLGIILSEEDTEHVQELVYIADRIVANTNDYFSWEVERDGSGRLQNSVKVMMVTEGKSEQEAKERLKATILADEQKFQELLERFYVTFPEAPDHMKKFVKGLQLYLGGHHIWCSACDRYKIKTTAIENGANYISTDFVKDQLYSQDSMPTNLGDSALLAPVEYILSLPSKNMRSRVIDAMNLWFQLPDDQLATIKCVVDDLHNSTLMLDDIQDSSDLRRGCAATHQVFGIAQTTNSATYMVARAASTVVTYQDQYPQLINIFLDGTKALALGQSWDLDWRFTGYCPSIAEYMAMVDGKTGAMFDMIIRMMHCFSCTENLPIADLSRLTRLLGRWYQIRDDYQNIQDEHYTAQKGFCEDFDEGKLSYPVTVCCNLDPRAGAIVMGILRQRGNHGTSLPTSVKRQVLDKIRQTGALQQTWEALQNLERDTEAVLVTIESITGKPNPSFRTFVKLLSNVSRP</sequence>
<dbReference type="EMBL" id="JAJTJA010000001">
    <property type="protein sequence ID" value="KAH8705417.1"/>
    <property type="molecule type" value="Genomic_DNA"/>
</dbReference>
<dbReference type="GO" id="GO:0016829">
    <property type="term" value="F:lyase activity"/>
    <property type="evidence" value="ECO:0007669"/>
    <property type="project" value="UniProtKB-KW"/>
</dbReference>
<dbReference type="GO" id="GO:0004659">
    <property type="term" value="F:prenyltransferase activity"/>
    <property type="evidence" value="ECO:0007669"/>
    <property type="project" value="InterPro"/>
</dbReference>
<keyword evidence="4" id="KW-0456">Lyase</keyword>
<dbReference type="PANTHER" id="PTHR12001:SF72">
    <property type="entry name" value="THIJ_PFPI FAMILY PROTEIN (AFU_ORTHOLOGUE AFUA_3G01210)-RELATED"/>
    <property type="match status" value="1"/>
</dbReference>
<comment type="similarity">
    <text evidence="6">In the C-terminal section; belongs to the FPP/GGPP synthase family.</text>
</comment>
<protein>
    <submittedName>
        <fullName evidence="8">Geranylgeranyl pyrophosphate synthase</fullName>
    </submittedName>
</protein>
<dbReference type="SFLD" id="SFLDS00005">
    <property type="entry name" value="Isoprenoid_Synthase_Type_I"/>
    <property type="match status" value="1"/>
</dbReference>
<dbReference type="PROSITE" id="PS00723">
    <property type="entry name" value="POLYPRENYL_SYNTHASE_1"/>
    <property type="match status" value="1"/>
</dbReference>
<evidence type="ECO:0000256" key="1">
    <source>
        <dbReference type="ARBA" id="ARBA00022679"/>
    </source>
</evidence>
<evidence type="ECO:0000256" key="6">
    <source>
        <dbReference type="ARBA" id="ARBA00038363"/>
    </source>
</evidence>
<dbReference type="Gene3D" id="1.10.600.10">
    <property type="entry name" value="Farnesyl Diphosphate Synthase"/>
    <property type="match status" value="2"/>
</dbReference>
<dbReference type="PANTHER" id="PTHR12001">
    <property type="entry name" value="GERANYLGERANYL PYROPHOSPHATE SYNTHASE"/>
    <property type="match status" value="1"/>
</dbReference>
<comment type="similarity">
    <text evidence="7">In the N-terminal section; belongs to the terpene synthase family.</text>
</comment>
<dbReference type="PROSITE" id="PS00444">
    <property type="entry name" value="POLYPRENYL_SYNTHASE_2"/>
    <property type="match status" value="1"/>
</dbReference>
<dbReference type="AlphaFoldDB" id="A0AAD4Q6K1"/>
<evidence type="ECO:0000256" key="5">
    <source>
        <dbReference type="ARBA" id="ARBA00023268"/>
    </source>
</evidence>
<dbReference type="InterPro" id="IPR000092">
    <property type="entry name" value="Polyprenyl_synt"/>
</dbReference>
<evidence type="ECO:0000256" key="3">
    <source>
        <dbReference type="ARBA" id="ARBA00022842"/>
    </source>
</evidence>
<dbReference type="GeneID" id="70248056"/>
<keyword evidence="1" id="KW-0808">Transferase</keyword>
<accession>A0AAD4Q6K1</accession>
<evidence type="ECO:0000313" key="9">
    <source>
        <dbReference type="Proteomes" id="UP001201262"/>
    </source>
</evidence>
<dbReference type="GO" id="GO:0043386">
    <property type="term" value="P:mycotoxin biosynthetic process"/>
    <property type="evidence" value="ECO:0007669"/>
    <property type="project" value="UniProtKB-ARBA"/>
</dbReference>
<keyword evidence="9" id="KW-1185">Reference proteome</keyword>
<comment type="caution">
    <text evidence="8">The sequence shown here is derived from an EMBL/GenBank/DDBJ whole genome shotgun (WGS) entry which is preliminary data.</text>
</comment>